<evidence type="ECO:0000313" key="3">
    <source>
        <dbReference type="Proteomes" id="UP001497480"/>
    </source>
</evidence>
<dbReference type="AlphaFoldDB" id="A0AAV1Y4X3"/>
<dbReference type="EMBL" id="CAXHTB010000021">
    <property type="protein sequence ID" value="CAL0329091.1"/>
    <property type="molecule type" value="Genomic_DNA"/>
</dbReference>
<gene>
    <name evidence="2" type="ORF">LLUT_LOCUS30151</name>
</gene>
<keyword evidence="3" id="KW-1185">Reference proteome</keyword>
<feature type="region of interest" description="Disordered" evidence="1">
    <location>
        <begin position="38"/>
        <end position="87"/>
    </location>
</feature>
<protein>
    <submittedName>
        <fullName evidence="2">Uncharacterized protein</fullName>
    </submittedName>
</protein>
<dbReference type="Proteomes" id="UP001497480">
    <property type="component" value="Unassembled WGS sequence"/>
</dbReference>
<accession>A0AAV1Y4X3</accession>
<evidence type="ECO:0000313" key="2">
    <source>
        <dbReference type="EMBL" id="CAL0329091.1"/>
    </source>
</evidence>
<sequence length="131" mass="15012">MVTGEPERQTRVFGIARSTNIPAKYVSDMTITKTRIVVPHRKPKSIRVNQPPFDTSTKIQSTDKKSPENVSPRRNKNSDSSPQRVVGKLVSKSEVSVTPLFYTAAQCSKCRFDKFETSYYWIGQNWLYHVE</sequence>
<proteinExistence type="predicted"/>
<organism evidence="2 3">
    <name type="scientific">Lupinus luteus</name>
    <name type="common">European yellow lupine</name>
    <dbReference type="NCBI Taxonomy" id="3873"/>
    <lineage>
        <taxon>Eukaryota</taxon>
        <taxon>Viridiplantae</taxon>
        <taxon>Streptophyta</taxon>
        <taxon>Embryophyta</taxon>
        <taxon>Tracheophyta</taxon>
        <taxon>Spermatophyta</taxon>
        <taxon>Magnoliopsida</taxon>
        <taxon>eudicotyledons</taxon>
        <taxon>Gunneridae</taxon>
        <taxon>Pentapetalae</taxon>
        <taxon>rosids</taxon>
        <taxon>fabids</taxon>
        <taxon>Fabales</taxon>
        <taxon>Fabaceae</taxon>
        <taxon>Papilionoideae</taxon>
        <taxon>50 kb inversion clade</taxon>
        <taxon>genistoids sensu lato</taxon>
        <taxon>core genistoids</taxon>
        <taxon>Genisteae</taxon>
        <taxon>Lupinus</taxon>
    </lineage>
</organism>
<name>A0AAV1Y4X3_LUPLU</name>
<evidence type="ECO:0000256" key="1">
    <source>
        <dbReference type="SAM" id="MobiDB-lite"/>
    </source>
</evidence>
<comment type="caution">
    <text evidence="2">The sequence shown here is derived from an EMBL/GenBank/DDBJ whole genome shotgun (WGS) entry which is preliminary data.</text>
</comment>
<reference evidence="2 3" key="1">
    <citation type="submission" date="2024-03" db="EMBL/GenBank/DDBJ databases">
        <authorList>
            <person name="Martinez-Hernandez J."/>
        </authorList>
    </citation>
    <scope>NUCLEOTIDE SEQUENCE [LARGE SCALE GENOMIC DNA]</scope>
</reference>